<name>A0A0N1EIN6_9GAMM</name>
<keyword evidence="2" id="KW-1185">Reference proteome</keyword>
<dbReference type="EMBL" id="LHPH01000013">
    <property type="protein sequence ID" value="KPH62533.1"/>
    <property type="molecule type" value="Genomic_DNA"/>
</dbReference>
<dbReference type="AlphaFoldDB" id="A0A0N1EIN6"/>
<dbReference type="OrthoDB" id="9180239at2"/>
<gene>
    <name evidence="1" type="ORF">ADS77_12615</name>
</gene>
<sequence>MKKDDVPQDNSKSYQGQNKLLYAVDDSGHYQGVKSSGWEIESFATQLAVDDLNEQTAQALEQALRGEISPLAYHMLARRFDIATLAGASGFFQWQIKRHLRPAIFAKLSDKNINRYCDTLKISRDALLSLPSQ</sequence>
<reference evidence="1 2" key="1">
    <citation type="submission" date="2015-08" db="EMBL/GenBank/DDBJ databases">
        <title>Draft Genome Sequence of Pseudoalteromonas porphyrae UCD-SED14.</title>
        <authorList>
            <person name="Coil D.A."/>
            <person name="Jospin G."/>
            <person name="Lee R.D."/>
            <person name="Eisen J.A."/>
        </authorList>
    </citation>
    <scope>NUCLEOTIDE SEQUENCE [LARGE SCALE GENOMIC DNA]</scope>
    <source>
        <strain evidence="1 2">UCD-SED14</strain>
    </source>
</reference>
<evidence type="ECO:0000313" key="1">
    <source>
        <dbReference type="EMBL" id="KPH62533.1"/>
    </source>
</evidence>
<dbReference type="RefSeq" id="WP_054203850.1">
    <property type="nucleotide sequence ID" value="NZ_LHPH01000013.1"/>
</dbReference>
<dbReference type="PATRIC" id="fig|187330.3.peg.950"/>
<dbReference type="STRING" id="187330.AMS58_04610"/>
<dbReference type="Proteomes" id="UP000037848">
    <property type="component" value="Unassembled WGS sequence"/>
</dbReference>
<proteinExistence type="predicted"/>
<accession>A0A0N1EIN6</accession>
<comment type="caution">
    <text evidence="1">The sequence shown here is derived from an EMBL/GenBank/DDBJ whole genome shotgun (WGS) entry which is preliminary data.</text>
</comment>
<evidence type="ECO:0000313" key="2">
    <source>
        <dbReference type="Proteomes" id="UP000037848"/>
    </source>
</evidence>
<protein>
    <submittedName>
        <fullName evidence="1">Uncharacterized protein</fullName>
    </submittedName>
</protein>
<organism evidence="1 2">
    <name type="scientific">Pseudoalteromonas porphyrae</name>
    <dbReference type="NCBI Taxonomy" id="187330"/>
    <lineage>
        <taxon>Bacteria</taxon>
        <taxon>Pseudomonadati</taxon>
        <taxon>Pseudomonadota</taxon>
        <taxon>Gammaproteobacteria</taxon>
        <taxon>Alteromonadales</taxon>
        <taxon>Pseudoalteromonadaceae</taxon>
        <taxon>Pseudoalteromonas</taxon>
    </lineage>
</organism>